<gene>
    <name evidence="1" type="ORF">H6F44_08565</name>
</gene>
<dbReference type="Proteomes" id="UP000631421">
    <property type="component" value="Unassembled WGS sequence"/>
</dbReference>
<dbReference type="CDD" id="cd16382">
    <property type="entry name" value="XisI-like"/>
    <property type="match status" value="1"/>
</dbReference>
<dbReference type="RefSeq" id="WP_190350535.1">
    <property type="nucleotide sequence ID" value="NZ_JACJPY010000020.1"/>
</dbReference>
<comment type="caution">
    <text evidence="1">The sequence shown here is derived from an EMBL/GenBank/DDBJ whole genome shotgun (WGS) entry which is preliminary data.</text>
</comment>
<dbReference type="InterPro" id="IPR035943">
    <property type="entry name" value="XisI-like_sf"/>
</dbReference>
<organism evidence="1 2">
    <name type="scientific">Pseudanabaena cinerea FACHB-1277</name>
    <dbReference type="NCBI Taxonomy" id="2949581"/>
    <lineage>
        <taxon>Bacteria</taxon>
        <taxon>Bacillati</taxon>
        <taxon>Cyanobacteriota</taxon>
        <taxon>Cyanophyceae</taxon>
        <taxon>Pseudanabaenales</taxon>
        <taxon>Pseudanabaenaceae</taxon>
        <taxon>Pseudanabaena</taxon>
        <taxon>Pseudanabaena cinerea</taxon>
    </lineage>
</organism>
<reference evidence="1" key="2">
    <citation type="submission" date="2020-08" db="EMBL/GenBank/DDBJ databases">
        <authorList>
            <person name="Chen M."/>
            <person name="Teng W."/>
            <person name="Zhao L."/>
            <person name="Hu C."/>
            <person name="Zhou Y."/>
            <person name="Han B."/>
            <person name="Song L."/>
            <person name="Shu W."/>
        </authorList>
    </citation>
    <scope>NUCLEOTIDE SEQUENCE</scope>
    <source>
        <strain evidence="1">FACHB-1277</strain>
    </source>
</reference>
<protein>
    <submittedName>
        <fullName evidence="1">XisI protein</fullName>
    </submittedName>
</protein>
<evidence type="ECO:0000313" key="2">
    <source>
        <dbReference type="Proteomes" id="UP000631421"/>
    </source>
</evidence>
<dbReference type="SUPFAM" id="SSF143847">
    <property type="entry name" value="XisI-like"/>
    <property type="match status" value="1"/>
</dbReference>
<evidence type="ECO:0000313" key="1">
    <source>
        <dbReference type="EMBL" id="MBD2150169.1"/>
    </source>
</evidence>
<dbReference type="AlphaFoldDB" id="A0A926Z7P7"/>
<dbReference type="Pfam" id="PF08869">
    <property type="entry name" value="XisI"/>
    <property type="match status" value="1"/>
</dbReference>
<proteinExistence type="predicted"/>
<dbReference type="InterPro" id="IPR014968">
    <property type="entry name" value="XisI"/>
</dbReference>
<dbReference type="EMBL" id="JACJPY010000020">
    <property type="protein sequence ID" value="MBD2150169.1"/>
    <property type="molecule type" value="Genomic_DNA"/>
</dbReference>
<reference evidence="1" key="1">
    <citation type="journal article" date="2015" name="ISME J.">
        <title>Draft Genome Sequence of Streptomyces incarnatus NRRL8089, which Produces the Nucleoside Antibiotic Sinefungin.</title>
        <authorList>
            <person name="Oshima K."/>
            <person name="Hattori M."/>
            <person name="Shimizu H."/>
            <person name="Fukuda K."/>
            <person name="Nemoto M."/>
            <person name="Inagaki K."/>
            <person name="Tamura T."/>
        </authorList>
    </citation>
    <scope>NUCLEOTIDE SEQUENCE</scope>
    <source>
        <strain evidence="1">FACHB-1277</strain>
    </source>
</reference>
<dbReference type="Gene3D" id="3.30.310.110">
    <property type="entry name" value="XisI-like"/>
    <property type="match status" value="1"/>
</dbReference>
<sequence length="111" mass="12733">MDRLNTYRQIIRNTLKPYTSITYANVNGKNRAAFDSDTDQYIILFEGWNHQQHLHSVLLHIEIVNGKVWVQYDGTEDGITDELVKAGIPKTDIVLGFHEPEVRPYTGYAIA</sequence>
<keyword evidence="2" id="KW-1185">Reference proteome</keyword>
<accession>A0A926Z7P7</accession>
<name>A0A926Z7P7_9CYAN</name>